<evidence type="ECO:0000256" key="1">
    <source>
        <dbReference type="ARBA" id="ARBA00000294"/>
    </source>
</evidence>
<dbReference type="SUPFAM" id="SSF55920">
    <property type="entry name" value="Creatinase/aminopeptidase"/>
    <property type="match status" value="1"/>
</dbReference>
<comment type="subcellular location">
    <subcellularLocation>
        <location evidence="9">Cytoplasm</location>
    </subcellularLocation>
</comment>
<dbReference type="Pfam" id="PF00557">
    <property type="entry name" value="Peptidase_M24"/>
    <property type="match status" value="1"/>
</dbReference>
<dbReference type="InterPro" id="IPR000994">
    <property type="entry name" value="Pept_M24"/>
</dbReference>
<dbReference type="InterPro" id="IPR002468">
    <property type="entry name" value="Pept_M24A_MAP2"/>
</dbReference>
<feature type="binding site" evidence="9">
    <location>
        <position position="327"/>
    </location>
    <ligand>
        <name>substrate</name>
    </ligand>
</feature>
<dbReference type="HAMAP" id="MF_03175">
    <property type="entry name" value="MetAP_2_euk"/>
    <property type="match status" value="1"/>
</dbReference>
<comment type="cofactor">
    <cofactor evidence="9">
        <name>Co(2+)</name>
        <dbReference type="ChEBI" id="CHEBI:48828"/>
    </cofactor>
    <cofactor evidence="9">
        <name>Zn(2+)</name>
        <dbReference type="ChEBI" id="CHEBI:29105"/>
    </cofactor>
    <cofactor evidence="9">
        <name>Mn(2+)</name>
        <dbReference type="ChEBI" id="CHEBI:29035"/>
    </cofactor>
    <cofactor evidence="9">
        <name>Fe(2+)</name>
        <dbReference type="ChEBI" id="CHEBI:29033"/>
    </cofactor>
    <text evidence="9">Binds 2 divalent metal cations per subunit. Has a high-affinity and a low affinity metal-binding site. The true nature of the physiological cofactor is under debate. The enzyme is active with cobalt, zinc, manganese or divalent iron ions. Most likely, methionine aminopeptidases function as mononuclear Fe(2+)-metalloproteases under physiological conditions, and the catalytically relevant metal-binding site has been assigned to the histidine-containing high-affinity site.</text>
</comment>
<dbReference type="Gene3D" id="1.10.10.10">
    <property type="entry name" value="Winged helix-like DNA-binding domain superfamily/Winged helix DNA-binding domain"/>
    <property type="match status" value="1"/>
</dbReference>
<evidence type="ECO:0000256" key="10">
    <source>
        <dbReference type="RuleBase" id="RU003653"/>
    </source>
</evidence>
<evidence type="ECO:0000256" key="8">
    <source>
        <dbReference type="ARBA" id="ARBA00022801"/>
    </source>
</evidence>
<evidence type="ECO:0000256" key="9">
    <source>
        <dbReference type="HAMAP-Rule" id="MF_03175"/>
    </source>
</evidence>
<sequence>MTGKPIDKSLAEGVAGIVLNDNHSSEVTPTANTHDDGDSCNANDSDNADGANITNSSPVGGAAKKKKKKKKSNKAKASVVDATDDSAASAQPVKKTIATTKRAKQTEPPSIPVSTMFSNHVYPEGEIQEYKNENLWRTTSAEKREQERLHADIYNDVRHAAEVHRQVRSYAQKKIQPGMSMIEICEMIENGTRTLIQEKGLDAGIAFPTGCSLNHVAAHYTPNGGDGTILKYDDVMKIDFGTHIGGRIIDCAFTMAFNPKFNPLMEAIKDSTNTGIRESGIDVRLCDVGAAVQEVMESYEVEIDGKTYQVKPIRNLNGHSIGSYQIHAGKTVPIVDNGDQTMMEEGEFYAIETFGSTGRGLVHEDMECSHYMKDFDATHIPLRLPRSKQLLSTINKNFGTLAFCRRYLDRIGETKYLMALKNLVDVGIVNPYPPLCDAKGSYTAQYEHTILLRPTCKEVLSRGDDY</sequence>
<evidence type="ECO:0000256" key="6">
    <source>
        <dbReference type="ARBA" id="ARBA00022670"/>
    </source>
</evidence>
<dbReference type="EMBL" id="JAFCIX010000444">
    <property type="protein sequence ID" value="KAH6589598.1"/>
    <property type="molecule type" value="Genomic_DNA"/>
</dbReference>
<feature type="region of interest" description="Disordered" evidence="11">
    <location>
        <begin position="20"/>
        <end position="117"/>
    </location>
</feature>
<evidence type="ECO:0000256" key="4">
    <source>
        <dbReference type="ARBA" id="ARBA00022438"/>
    </source>
</evidence>
<feature type="binding site" evidence="9">
    <location>
        <position position="239"/>
    </location>
    <ligand>
        <name>a divalent metal cation</name>
        <dbReference type="ChEBI" id="CHEBI:60240"/>
        <label>1</label>
    </ligand>
</feature>
<comment type="caution">
    <text evidence="13">The sequence shown here is derived from an EMBL/GenBank/DDBJ whole genome shotgun (WGS) entry which is preliminary data.</text>
</comment>
<feature type="binding site" evidence="9">
    <location>
        <position position="447"/>
    </location>
    <ligand>
        <name>a divalent metal cation</name>
        <dbReference type="ChEBI" id="CHEBI:60240"/>
        <label>2</label>
        <note>catalytic</note>
    </ligand>
</feature>
<feature type="binding site" evidence="9">
    <location>
        <position position="250"/>
    </location>
    <ligand>
        <name>a divalent metal cation</name>
        <dbReference type="ChEBI" id="CHEBI:60240"/>
        <label>2</label>
        <note>catalytic</note>
    </ligand>
</feature>
<comment type="catalytic activity">
    <reaction evidence="1 9 10">
        <text>Release of N-terminal amino acids, preferentially methionine, from peptides and arylamides.</text>
        <dbReference type="EC" id="3.4.11.18"/>
    </reaction>
</comment>
<dbReference type="Proteomes" id="UP001648503">
    <property type="component" value="Unassembled WGS sequence"/>
</dbReference>
<accession>A0ABQ8F0C2</accession>
<feature type="compositionally biased region" description="Polar residues" evidence="11">
    <location>
        <begin position="21"/>
        <end position="32"/>
    </location>
</feature>
<dbReference type="InterPro" id="IPR036005">
    <property type="entry name" value="Creatinase/aminopeptidase-like"/>
</dbReference>
<protein>
    <recommendedName>
        <fullName evidence="9">Methionine aminopeptidase 2</fullName>
        <shortName evidence="9">MAP 2</shortName>
        <shortName evidence="9">MetAP 2</shortName>
        <ecNumber evidence="9">3.4.11.18</ecNumber>
    </recommendedName>
    <alternativeName>
        <fullName evidence="9">Peptidase M</fullName>
    </alternativeName>
</protein>
<comment type="cofactor">
    <cofactor evidence="3">
        <name>Fe(2+)</name>
        <dbReference type="ChEBI" id="CHEBI:29033"/>
    </cofactor>
</comment>
<dbReference type="CDD" id="cd01088">
    <property type="entry name" value="MetAP2"/>
    <property type="match status" value="1"/>
</dbReference>
<name>A0ABQ8F0C2_9FUNG</name>
<comment type="cofactor">
    <cofactor evidence="2">
        <name>Mn(2+)</name>
        <dbReference type="ChEBI" id="CHEBI:29035"/>
    </cofactor>
</comment>
<dbReference type="InterPro" id="IPR001714">
    <property type="entry name" value="Pept_M24_MAP"/>
</dbReference>
<comment type="function">
    <text evidence="9 10">Cotranslationally removes the N-terminal methionine from nascent proteins. The N-terminal methionine is often cleaved when the second residue in the primary sequence is small and uncharged (Met-Ala-, Cys, Gly, Pro, Ser, Thr, or Val).</text>
</comment>
<dbReference type="InterPro" id="IPR050247">
    <property type="entry name" value="Met_Aminopeptidase_Type2"/>
</dbReference>
<feature type="compositionally biased region" description="Low complexity" evidence="11">
    <location>
        <begin position="75"/>
        <end position="90"/>
    </location>
</feature>
<organism evidence="13 14">
    <name type="scientific">Batrachochytrium salamandrivorans</name>
    <dbReference type="NCBI Taxonomy" id="1357716"/>
    <lineage>
        <taxon>Eukaryota</taxon>
        <taxon>Fungi</taxon>
        <taxon>Fungi incertae sedis</taxon>
        <taxon>Chytridiomycota</taxon>
        <taxon>Chytridiomycota incertae sedis</taxon>
        <taxon>Chytridiomycetes</taxon>
        <taxon>Rhizophydiales</taxon>
        <taxon>Rhizophydiales incertae sedis</taxon>
        <taxon>Batrachochytrium</taxon>
    </lineage>
</organism>
<feature type="binding site" evidence="9">
    <location>
        <position position="352"/>
    </location>
    <ligand>
        <name>a divalent metal cation</name>
        <dbReference type="ChEBI" id="CHEBI:60240"/>
        <label>2</label>
        <note>catalytic</note>
    </ligand>
</feature>
<keyword evidence="7 9" id="KW-0479">Metal-binding</keyword>
<feature type="binding site" evidence="9">
    <location>
        <position position="447"/>
    </location>
    <ligand>
        <name>a divalent metal cation</name>
        <dbReference type="ChEBI" id="CHEBI:60240"/>
        <label>1</label>
    </ligand>
</feature>
<dbReference type="NCBIfam" id="TIGR00501">
    <property type="entry name" value="met_pdase_II"/>
    <property type="match status" value="1"/>
</dbReference>
<evidence type="ECO:0000256" key="7">
    <source>
        <dbReference type="ARBA" id="ARBA00022723"/>
    </source>
</evidence>
<keyword evidence="14" id="KW-1185">Reference proteome</keyword>
<keyword evidence="5 9" id="KW-0963">Cytoplasm</keyword>
<feature type="binding site" evidence="9">
    <location>
        <position position="319"/>
    </location>
    <ligand>
        <name>a divalent metal cation</name>
        <dbReference type="ChEBI" id="CHEBI:60240"/>
        <label>2</label>
        <note>catalytic</note>
    </ligand>
</feature>
<feature type="domain" description="Peptidase M24" evidence="12">
    <location>
        <begin position="157"/>
        <end position="353"/>
    </location>
</feature>
<evidence type="ECO:0000313" key="13">
    <source>
        <dbReference type="EMBL" id="KAH6589598.1"/>
    </source>
</evidence>
<feature type="binding site" evidence="9">
    <location>
        <position position="219"/>
    </location>
    <ligand>
        <name>substrate</name>
    </ligand>
</feature>
<comment type="similarity">
    <text evidence="9">Belongs to the peptidase M24A family. Methionine aminopeptidase eukaryotic type 2 subfamily.</text>
</comment>
<keyword evidence="4 9" id="KW-0031">Aminopeptidase</keyword>
<dbReference type="InterPro" id="IPR036390">
    <property type="entry name" value="WH_DNA-bd_sf"/>
</dbReference>
<reference evidence="13 14" key="1">
    <citation type="submission" date="2021-02" db="EMBL/GenBank/DDBJ databases">
        <title>Variation within the Batrachochytrium salamandrivorans European outbreak.</title>
        <authorList>
            <person name="Kelly M."/>
            <person name="Pasmans F."/>
            <person name="Shea T.P."/>
            <person name="Munoz J.F."/>
            <person name="Carranza S."/>
            <person name="Cuomo C.A."/>
            <person name="Martel A."/>
        </authorList>
    </citation>
    <scope>NUCLEOTIDE SEQUENCE [LARGE SCALE GENOMIC DNA]</scope>
    <source>
        <strain evidence="13 14">AMFP18/2</strain>
    </source>
</reference>
<dbReference type="EC" id="3.4.11.18" evidence="9"/>
<dbReference type="PANTHER" id="PTHR45777">
    <property type="entry name" value="METHIONINE AMINOPEPTIDASE 2"/>
    <property type="match status" value="1"/>
</dbReference>
<dbReference type="SUPFAM" id="SSF46785">
    <property type="entry name" value="Winged helix' DNA-binding domain"/>
    <property type="match status" value="1"/>
</dbReference>
<evidence type="ECO:0000256" key="2">
    <source>
        <dbReference type="ARBA" id="ARBA00001936"/>
    </source>
</evidence>
<proteinExistence type="inferred from homology"/>
<dbReference type="PANTHER" id="PTHR45777:SF2">
    <property type="entry name" value="METHIONINE AMINOPEPTIDASE 2"/>
    <property type="match status" value="1"/>
</dbReference>
<evidence type="ECO:0000313" key="14">
    <source>
        <dbReference type="Proteomes" id="UP001648503"/>
    </source>
</evidence>
<keyword evidence="6 9" id="KW-0645">Protease</keyword>
<feature type="compositionally biased region" description="Low complexity" evidence="11">
    <location>
        <begin position="39"/>
        <end position="52"/>
    </location>
</feature>
<gene>
    <name evidence="13" type="ORF">BASA50_009910</name>
</gene>
<evidence type="ECO:0000256" key="5">
    <source>
        <dbReference type="ARBA" id="ARBA00022490"/>
    </source>
</evidence>
<dbReference type="Gene3D" id="3.90.230.10">
    <property type="entry name" value="Creatinase/methionine aminopeptidase superfamily"/>
    <property type="match status" value="1"/>
</dbReference>
<keyword evidence="8 9" id="KW-0378">Hydrolase</keyword>
<evidence type="ECO:0000256" key="3">
    <source>
        <dbReference type="ARBA" id="ARBA00001954"/>
    </source>
</evidence>
<dbReference type="PRINTS" id="PR00599">
    <property type="entry name" value="MAPEPTIDASE"/>
</dbReference>
<feature type="binding site" evidence="9">
    <location>
        <position position="250"/>
    </location>
    <ligand>
        <name>a divalent metal cation</name>
        <dbReference type="ChEBI" id="CHEBI:60240"/>
        <label>1</label>
    </ligand>
</feature>
<evidence type="ECO:0000259" key="12">
    <source>
        <dbReference type="Pfam" id="PF00557"/>
    </source>
</evidence>
<feature type="compositionally biased region" description="Basic residues" evidence="11">
    <location>
        <begin position="63"/>
        <end position="74"/>
    </location>
</feature>
<dbReference type="InterPro" id="IPR036388">
    <property type="entry name" value="WH-like_DNA-bd_sf"/>
</dbReference>
<evidence type="ECO:0000256" key="11">
    <source>
        <dbReference type="SAM" id="MobiDB-lite"/>
    </source>
</evidence>